<name>A0A812V4L2_SYMPI</name>
<proteinExistence type="predicted"/>
<dbReference type="Proteomes" id="UP000649617">
    <property type="component" value="Unassembled WGS sequence"/>
</dbReference>
<dbReference type="EMBL" id="CAJNIZ010040047">
    <property type="protein sequence ID" value="CAE7597979.1"/>
    <property type="molecule type" value="Genomic_DNA"/>
</dbReference>
<dbReference type="OrthoDB" id="422514at2759"/>
<dbReference type="AlphaFoldDB" id="A0A812V4L2"/>
<reference evidence="1" key="1">
    <citation type="submission" date="2021-02" db="EMBL/GenBank/DDBJ databases">
        <authorList>
            <person name="Dougan E. K."/>
            <person name="Rhodes N."/>
            <person name="Thang M."/>
            <person name="Chan C."/>
        </authorList>
    </citation>
    <scope>NUCLEOTIDE SEQUENCE</scope>
</reference>
<sequence>MTSALNKHACRLSRLPLLSSARRTFSEVSTDVKPQVKPKSSLGSRLRSFITGFTVAGTLSGYALYYKVQWANEELAAMVREAAARQAQIERRLSQLDGR</sequence>
<evidence type="ECO:0000313" key="2">
    <source>
        <dbReference type="Proteomes" id="UP000649617"/>
    </source>
</evidence>
<evidence type="ECO:0000313" key="1">
    <source>
        <dbReference type="EMBL" id="CAE7597979.1"/>
    </source>
</evidence>
<accession>A0A812V4L2</accession>
<gene>
    <name evidence="1" type="ORF">SPIL2461_LOCUS15885</name>
</gene>
<keyword evidence="2" id="KW-1185">Reference proteome</keyword>
<organism evidence="1 2">
    <name type="scientific">Symbiodinium pilosum</name>
    <name type="common">Dinoflagellate</name>
    <dbReference type="NCBI Taxonomy" id="2952"/>
    <lineage>
        <taxon>Eukaryota</taxon>
        <taxon>Sar</taxon>
        <taxon>Alveolata</taxon>
        <taxon>Dinophyceae</taxon>
        <taxon>Suessiales</taxon>
        <taxon>Symbiodiniaceae</taxon>
        <taxon>Symbiodinium</taxon>
    </lineage>
</organism>
<comment type="caution">
    <text evidence="1">The sequence shown here is derived from an EMBL/GenBank/DDBJ whole genome shotgun (WGS) entry which is preliminary data.</text>
</comment>
<protein>
    <submittedName>
        <fullName evidence="1">Uncharacterized protein</fullName>
    </submittedName>
</protein>